<dbReference type="SMART" id="SM00346">
    <property type="entry name" value="HTH_ICLR"/>
    <property type="match status" value="1"/>
</dbReference>
<dbReference type="Pfam" id="PF09339">
    <property type="entry name" value="HTH_IclR"/>
    <property type="match status" value="1"/>
</dbReference>
<feature type="domain" description="IclR-ED" evidence="5">
    <location>
        <begin position="69"/>
        <end position="256"/>
    </location>
</feature>
<accession>A0A1C1YYA3</accession>
<dbReference type="PROSITE" id="PS51077">
    <property type="entry name" value="HTH_ICLR"/>
    <property type="match status" value="1"/>
</dbReference>
<evidence type="ECO:0000256" key="2">
    <source>
        <dbReference type="ARBA" id="ARBA00023125"/>
    </source>
</evidence>
<dbReference type="AlphaFoldDB" id="A0A1C1YYA3"/>
<keyword evidence="1" id="KW-0805">Transcription regulation</keyword>
<dbReference type="RefSeq" id="WP_066176693.1">
    <property type="nucleotide sequence ID" value="NZ_LQZT01000007.1"/>
</dbReference>
<dbReference type="Pfam" id="PF01614">
    <property type="entry name" value="IclR_C"/>
    <property type="match status" value="1"/>
</dbReference>
<dbReference type="SUPFAM" id="SSF46785">
    <property type="entry name" value="Winged helix' DNA-binding domain"/>
    <property type="match status" value="1"/>
</dbReference>
<evidence type="ECO:0000313" key="6">
    <source>
        <dbReference type="EMBL" id="OCW58386.1"/>
    </source>
</evidence>
<protein>
    <recommendedName>
        <fullName evidence="8">IclR family transcriptional regulator</fullName>
    </recommendedName>
</protein>
<evidence type="ECO:0000259" key="4">
    <source>
        <dbReference type="PROSITE" id="PS51077"/>
    </source>
</evidence>
<gene>
    <name evidence="6" type="ORF">AWJ14_13745</name>
</gene>
<keyword evidence="3" id="KW-0804">Transcription</keyword>
<dbReference type="InterPro" id="IPR005471">
    <property type="entry name" value="Tscrpt_reg_IclR_N"/>
</dbReference>
<feature type="domain" description="HTH iclR-type" evidence="4">
    <location>
        <begin position="10"/>
        <end position="73"/>
    </location>
</feature>
<evidence type="ECO:0000313" key="7">
    <source>
        <dbReference type="Proteomes" id="UP000094795"/>
    </source>
</evidence>
<evidence type="ECO:0000256" key="1">
    <source>
        <dbReference type="ARBA" id="ARBA00023015"/>
    </source>
</evidence>
<organism evidence="6 7">
    <name type="scientific">Hoeflea olei</name>
    <dbReference type="NCBI Taxonomy" id="1480615"/>
    <lineage>
        <taxon>Bacteria</taxon>
        <taxon>Pseudomonadati</taxon>
        <taxon>Pseudomonadota</taxon>
        <taxon>Alphaproteobacteria</taxon>
        <taxon>Hyphomicrobiales</taxon>
        <taxon>Rhizobiaceae</taxon>
        <taxon>Hoeflea</taxon>
    </lineage>
</organism>
<dbReference type="EMBL" id="LQZT01000007">
    <property type="protein sequence ID" value="OCW58386.1"/>
    <property type="molecule type" value="Genomic_DNA"/>
</dbReference>
<dbReference type="InterPro" id="IPR036390">
    <property type="entry name" value="WH_DNA-bd_sf"/>
</dbReference>
<dbReference type="GO" id="GO:0045892">
    <property type="term" value="P:negative regulation of DNA-templated transcription"/>
    <property type="evidence" value="ECO:0007669"/>
    <property type="project" value="TreeGrafter"/>
</dbReference>
<dbReference type="PANTHER" id="PTHR30136">
    <property type="entry name" value="HELIX-TURN-HELIX TRANSCRIPTIONAL REGULATOR, ICLR FAMILY"/>
    <property type="match status" value="1"/>
</dbReference>
<dbReference type="GO" id="GO:0003700">
    <property type="term" value="F:DNA-binding transcription factor activity"/>
    <property type="evidence" value="ECO:0007669"/>
    <property type="project" value="TreeGrafter"/>
</dbReference>
<dbReference type="Gene3D" id="3.30.450.40">
    <property type="match status" value="1"/>
</dbReference>
<evidence type="ECO:0008006" key="8">
    <source>
        <dbReference type="Google" id="ProtNLM"/>
    </source>
</evidence>
<dbReference type="Gene3D" id="1.10.10.10">
    <property type="entry name" value="Winged helix-like DNA-binding domain superfamily/Winged helix DNA-binding domain"/>
    <property type="match status" value="1"/>
</dbReference>
<dbReference type="OrthoDB" id="9807558at2"/>
<dbReference type="STRING" id="1480615.AWJ14_13745"/>
<dbReference type="GO" id="GO:0003677">
    <property type="term" value="F:DNA binding"/>
    <property type="evidence" value="ECO:0007669"/>
    <property type="project" value="UniProtKB-KW"/>
</dbReference>
<dbReference type="InterPro" id="IPR036388">
    <property type="entry name" value="WH-like_DNA-bd_sf"/>
</dbReference>
<dbReference type="InterPro" id="IPR014757">
    <property type="entry name" value="Tscrpt_reg_IclR_C"/>
</dbReference>
<dbReference type="SUPFAM" id="SSF55781">
    <property type="entry name" value="GAF domain-like"/>
    <property type="match status" value="1"/>
</dbReference>
<sequence length="267" mass="28157">MEKDLDVTPVKSISRAAAVLRVLADLGTPGGTLGDIAKATGFGKGTAHRILAALNDEGFAYQNLTTRRYHLGAGIGLLARRASVNEIGSFAQPVLMRLADETGDTAYIQVREGLRSVCIGRQQGTYPIKTLSLDVGQSRPLGVGSGGLAILSSLAPAEITTIIEANARWLAEYPAFAADKLPGLVRQTQSLGYAYVEGLVLPGINAIAMPVLGQDGHPLASLSITAIAERIHGDRALWLAGLLREEARQLSAALARTLSPRNAQETK</sequence>
<dbReference type="InterPro" id="IPR029016">
    <property type="entry name" value="GAF-like_dom_sf"/>
</dbReference>
<keyword evidence="7" id="KW-1185">Reference proteome</keyword>
<evidence type="ECO:0000259" key="5">
    <source>
        <dbReference type="PROSITE" id="PS51078"/>
    </source>
</evidence>
<dbReference type="Proteomes" id="UP000094795">
    <property type="component" value="Unassembled WGS sequence"/>
</dbReference>
<evidence type="ECO:0000256" key="3">
    <source>
        <dbReference type="ARBA" id="ARBA00023163"/>
    </source>
</evidence>
<keyword evidence="2" id="KW-0238">DNA-binding</keyword>
<dbReference type="InterPro" id="IPR050707">
    <property type="entry name" value="HTH_MetabolicPath_Reg"/>
</dbReference>
<name>A0A1C1YYA3_9HYPH</name>
<reference evidence="6 7" key="1">
    <citation type="submission" date="2015-12" db="EMBL/GenBank/DDBJ databases">
        <authorList>
            <person name="Shamseldin A."/>
            <person name="Moawad H."/>
            <person name="Abd El-Rahim W.M."/>
            <person name="Sadowsky M.J."/>
        </authorList>
    </citation>
    <scope>NUCLEOTIDE SEQUENCE [LARGE SCALE GENOMIC DNA]</scope>
    <source>
        <strain evidence="6 7">JC234</strain>
    </source>
</reference>
<dbReference type="PANTHER" id="PTHR30136:SF39">
    <property type="entry name" value="TRANSCRIPTIONAL REGULATORY PROTEIN"/>
    <property type="match status" value="1"/>
</dbReference>
<proteinExistence type="predicted"/>
<dbReference type="PROSITE" id="PS51078">
    <property type="entry name" value="ICLR_ED"/>
    <property type="match status" value="1"/>
</dbReference>
<comment type="caution">
    <text evidence="6">The sequence shown here is derived from an EMBL/GenBank/DDBJ whole genome shotgun (WGS) entry which is preliminary data.</text>
</comment>